<feature type="domain" description="Peptidoglycan binding-like" evidence="1">
    <location>
        <begin position="122"/>
        <end position="177"/>
    </location>
</feature>
<dbReference type="Gene3D" id="2.40.420.20">
    <property type="match status" value="1"/>
</dbReference>
<dbReference type="Pfam" id="PF01471">
    <property type="entry name" value="PG_binding_1"/>
    <property type="match status" value="1"/>
</dbReference>
<proteinExistence type="predicted"/>
<protein>
    <submittedName>
        <fullName evidence="2">Peptidoglycan-binding protein</fullName>
    </submittedName>
</protein>
<evidence type="ECO:0000313" key="2">
    <source>
        <dbReference type="EMBL" id="GAA4253447.1"/>
    </source>
</evidence>
<name>A0ABP8DEI7_9ACTN</name>
<comment type="caution">
    <text evidence="2">The sequence shown here is derived from an EMBL/GenBank/DDBJ whole genome shotgun (WGS) entry which is preliminary data.</text>
</comment>
<organism evidence="2 3">
    <name type="scientific">Dactylosporangium darangshiense</name>
    <dbReference type="NCBI Taxonomy" id="579108"/>
    <lineage>
        <taxon>Bacteria</taxon>
        <taxon>Bacillati</taxon>
        <taxon>Actinomycetota</taxon>
        <taxon>Actinomycetes</taxon>
        <taxon>Micromonosporales</taxon>
        <taxon>Micromonosporaceae</taxon>
        <taxon>Dactylosporangium</taxon>
    </lineage>
</organism>
<dbReference type="EMBL" id="BAABAT010000016">
    <property type="protein sequence ID" value="GAA4253447.1"/>
    <property type="molecule type" value="Genomic_DNA"/>
</dbReference>
<dbReference type="RefSeq" id="WP_345130514.1">
    <property type="nucleotide sequence ID" value="NZ_BAABAT010000016.1"/>
</dbReference>
<reference evidence="3" key="1">
    <citation type="journal article" date="2019" name="Int. J. Syst. Evol. Microbiol.">
        <title>The Global Catalogue of Microorganisms (GCM) 10K type strain sequencing project: providing services to taxonomists for standard genome sequencing and annotation.</title>
        <authorList>
            <consortium name="The Broad Institute Genomics Platform"/>
            <consortium name="The Broad Institute Genome Sequencing Center for Infectious Disease"/>
            <person name="Wu L."/>
            <person name="Ma J."/>
        </authorList>
    </citation>
    <scope>NUCLEOTIDE SEQUENCE [LARGE SCALE GENOMIC DNA]</scope>
    <source>
        <strain evidence="3">JCM 17441</strain>
    </source>
</reference>
<gene>
    <name evidence="2" type="ORF">GCM10022255_054340</name>
</gene>
<sequence length="356" mass="36604">MSRTAKVVTGVALVGIAGVTGLVTAEQLSHHDGPPVPTSVSTSTADVVRKTISERQFVNGTLGYSGSYVVLGSGPGTLTWLPPIGTVVNRGDGLYEVDGKRVTLMLGARPAWRDFASGMSDGVDVEQLESNLRDLGFGQSLTVDQKFTSATSSAIRRWQQATHATVTGTVPMSTIAFLPSPVRVSGQELKPGAQVQPGGPVEYATSNTPAVNLSASTQQLGWIKVDTAVTVTLPDGKSRNGKVTAIGATTTTTSGSGPQSAAAVTVSLEGEATGFVDQAAVQVWVIRATHPGVLTVPIAALNSVSDGKYEVVVVDGTGTHRVAVQAGLFDDLTGIAEVSGDGLAEGQKVQVPRDDA</sequence>
<evidence type="ECO:0000259" key="1">
    <source>
        <dbReference type="Pfam" id="PF01471"/>
    </source>
</evidence>
<dbReference type="SUPFAM" id="SSF47090">
    <property type="entry name" value="PGBD-like"/>
    <property type="match status" value="1"/>
</dbReference>
<dbReference type="Proteomes" id="UP001500620">
    <property type="component" value="Unassembled WGS sequence"/>
</dbReference>
<dbReference type="InterPro" id="IPR002477">
    <property type="entry name" value="Peptidoglycan-bd-like"/>
</dbReference>
<evidence type="ECO:0000313" key="3">
    <source>
        <dbReference type="Proteomes" id="UP001500620"/>
    </source>
</evidence>
<dbReference type="InterPro" id="IPR036365">
    <property type="entry name" value="PGBD-like_sf"/>
</dbReference>
<dbReference type="InterPro" id="IPR036366">
    <property type="entry name" value="PGBDSf"/>
</dbReference>
<keyword evidence="3" id="KW-1185">Reference proteome</keyword>
<accession>A0ABP8DEI7</accession>
<dbReference type="Gene3D" id="1.10.101.10">
    <property type="entry name" value="PGBD-like superfamily/PGBD"/>
    <property type="match status" value="1"/>
</dbReference>